<evidence type="ECO:0000256" key="12">
    <source>
        <dbReference type="ARBA" id="ARBA00022989"/>
    </source>
</evidence>
<evidence type="ECO:0000256" key="11">
    <source>
        <dbReference type="ARBA" id="ARBA00022968"/>
    </source>
</evidence>
<evidence type="ECO:0000256" key="19">
    <source>
        <dbReference type="PROSITE-ProRule" id="PRU10133"/>
    </source>
</evidence>
<keyword evidence="14 20" id="KW-0472">Membrane</keyword>
<dbReference type="GO" id="GO:0005694">
    <property type="term" value="C:chromosome"/>
    <property type="evidence" value="ECO:0007669"/>
    <property type="project" value="UniProtKB-ARBA"/>
</dbReference>
<keyword evidence="5" id="KW-0328">Glycosyltransferase</keyword>
<sequence length="719" mass="82093">MNSNITRARLVEERKQWRRDHPHGFWARPEKNPDGTLNLLTWKCGVPGKDRTNWGNAVYPLTLMFPTDYPSKPPKCKFTPPLFHPNVYPSGAVCLSILNENADWKAAITVKQILTGIQDLLDDPNPDSPAQSDAYVLFKKDRQRYEERVLEQAANNRSIMPAPHLPSFRRRALSLSSLNVPRRYHLPITILQYLCLIPSLIGFLHHLSRAWSPPLFDTTHLFSIKSTPLVYSVANLWCLLAGYWSWLLTTSMVRRWLYQYEVSNAVIRLVIMNGLNWTLSTWICRLYGPDQPVVTWMVICGVLLLSNVCKLMWTAATSVDSKYRGKAAMTTSPPVSASSSTSAAQSVVNGFKLARGEELHYKSTVVRVLVLPLTVVVFVTMFAMLYQIGRMRASVKPVHMDISAKPHPAFTVNNNDNDNLRVMVAVLSAWTPKSIEKRKTFRETTMQLIPDPQHSGVTFHVQFIIGQPPTDHVRATMGTLIDDEIKRYNDVLMLDVSDKYEDLSQKVYGAMEWMDDYQFDYLMKTDDDIFLRWDTISQELKSLGPQERYWQGLAYWNIPPIRDTSNKNSEMNYPLPLFPPYTAGALYIVSRDVVHLIAGVGGPRLFVKNEDQNLGIWLFPYNIRPIHDRRIQQIDACEEDMIAKHFGDFGEPGAIGGTMQDMLANLQQGRRMCQGFRTSVCAMCYPCHHKGTNWREWNFDCHHTKGVTLLHPGALTLVD</sequence>
<evidence type="ECO:0000313" key="22">
    <source>
        <dbReference type="EMBL" id="SAM09687.1"/>
    </source>
</evidence>
<evidence type="ECO:0000256" key="7">
    <source>
        <dbReference type="ARBA" id="ARBA00022692"/>
    </source>
</evidence>
<evidence type="ECO:0000313" key="23">
    <source>
        <dbReference type="Proteomes" id="UP000078561"/>
    </source>
</evidence>
<feature type="transmembrane region" description="Helical" evidence="20">
    <location>
        <begin position="269"/>
        <end position="288"/>
    </location>
</feature>
<feature type="domain" description="UBC core" evidence="21">
    <location>
        <begin position="5"/>
        <end position="158"/>
    </location>
</feature>
<dbReference type="EMBL" id="LT555165">
    <property type="protein sequence ID" value="SAM09687.1"/>
    <property type="molecule type" value="Genomic_DNA"/>
</dbReference>
<evidence type="ECO:0000256" key="8">
    <source>
        <dbReference type="ARBA" id="ARBA00022741"/>
    </source>
</evidence>
<dbReference type="Pfam" id="PF00179">
    <property type="entry name" value="UQ_con"/>
    <property type="match status" value="1"/>
</dbReference>
<dbReference type="GO" id="GO:0000139">
    <property type="term" value="C:Golgi membrane"/>
    <property type="evidence" value="ECO:0007669"/>
    <property type="project" value="UniProtKB-SubCell"/>
</dbReference>
<evidence type="ECO:0000256" key="20">
    <source>
        <dbReference type="SAM" id="Phobius"/>
    </source>
</evidence>
<name>A0A163KAQ1_ABSGL</name>
<feature type="transmembrane region" description="Helical" evidence="20">
    <location>
        <begin position="228"/>
        <end position="248"/>
    </location>
</feature>
<dbReference type="InterPro" id="IPR021100">
    <property type="entry name" value="N-glycosylation_EOS1"/>
</dbReference>
<evidence type="ECO:0000256" key="3">
    <source>
        <dbReference type="ARBA" id="ARBA00004718"/>
    </source>
</evidence>
<evidence type="ECO:0000259" key="21">
    <source>
        <dbReference type="PROSITE" id="PS50127"/>
    </source>
</evidence>
<dbReference type="PROSITE" id="PS00183">
    <property type="entry name" value="UBC_1"/>
    <property type="match status" value="1"/>
</dbReference>
<reference evidence="22" key="1">
    <citation type="submission" date="2016-04" db="EMBL/GenBank/DDBJ databases">
        <authorList>
            <person name="Evans L.H."/>
            <person name="Alamgir A."/>
            <person name="Owens N."/>
            <person name="Weber N.D."/>
            <person name="Virtaneva K."/>
            <person name="Barbian K."/>
            <person name="Babar A."/>
            <person name="Rosenke K."/>
        </authorList>
    </citation>
    <scope>NUCLEOTIDE SEQUENCE [LARGE SCALE GENOMIC DNA]</scope>
    <source>
        <strain evidence="22">CBS 101.48</strain>
    </source>
</reference>
<feature type="active site" description="Glycyl thioester intermediate" evidence="19">
    <location>
        <position position="94"/>
    </location>
</feature>
<dbReference type="FunFam" id="3.10.110.10:FF:000035">
    <property type="entry name" value="SUMO-conjugating enzyme ubc9"/>
    <property type="match status" value="1"/>
</dbReference>
<evidence type="ECO:0000256" key="16">
    <source>
        <dbReference type="ARBA" id="ARBA00039165"/>
    </source>
</evidence>
<dbReference type="OrthoDB" id="2139606at2759"/>
<evidence type="ECO:0000256" key="4">
    <source>
        <dbReference type="ARBA" id="ARBA00008661"/>
    </source>
</evidence>
<proteinExistence type="inferred from homology"/>
<keyword evidence="8" id="KW-0547">Nucleotide-binding</keyword>
<dbReference type="STRING" id="4829.A0A163KAQ1"/>
<comment type="subcellular location">
    <subcellularLocation>
        <location evidence="2">Golgi apparatus membrane</location>
        <topology evidence="2">Single-pass type II membrane protein</topology>
    </subcellularLocation>
    <subcellularLocation>
        <location evidence="1">Nucleus</location>
    </subcellularLocation>
</comment>
<dbReference type="GO" id="GO:0005634">
    <property type="term" value="C:nucleus"/>
    <property type="evidence" value="ECO:0007669"/>
    <property type="project" value="UniProtKB-SubCell"/>
</dbReference>
<evidence type="ECO:0000256" key="2">
    <source>
        <dbReference type="ARBA" id="ARBA00004323"/>
    </source>
</evidence>
<protein>
    <recommendedName>
        <fullName evidence="16">SUMO-conjugating enzyme UBC9</fullName>
    </recommendedName>
    <alternativeName>
        <fullName evidence="17">Ubiquitin carrier protein 9</fullName>
    </alternativeName>
    <alternativeName>
        <fullName evidence="18">Ubiquitin-conjugating enzyme E2-18 kDa</fullName>
    </alternativeName>
</protein>
<keyword evidence="23" id="KW-1185">Reference proteome</keyword>
<dbReference type="CDD" id="cd23798">
    <property type="entry name" value="UBCc_UBE2I"/>
    <property type="match status" value="1"/>
</dbReference>
<keyword evidence="12 20" id="KW-1133">Transmembrane helix</keyword>
<comment type="pathway">
    <text evidence="3">Protein modification; protein sumoylation.</text>
</comment>
<dbReference type="Proteomes" id="UP000078561">
    <property type="component" value="Unassembled WGS sequence"/>
</dbReference>
<dbReference type="AlphaFoldDB" id="A0A163KAQ1"/>
<dbReference type="SMART" id="SM00212">
    <property type="entry name" value="UBCc"/>
    <property type="match status" value="1"/>
</dbReference>
<dbReference type="InterPro" id="IPR016135">
    <property type="entry name" value="UBQ-conjugating_enzyme/RWD"/>
</dbReference>
<dbReference type="PANTHER" id="PTHR24067">
    <property type="entry name" value="UBIQUITIN-CONJUGATING ENZYME E2"/>
    <property type="match status" value="1"/>
</dbReference>
<dbReference type="PROSITE" id="PS50127">
    <property type="entry name" value="UBC_2"/>
    <property type="match status" value="1"/>
</dbReference>
<evidence type="ECO:0000256" key="15">
    <source>
        <dbReference type="ARBA" id="ARBA00023242"/>
    </source>
</evidence>
<evidence type="ECO:0000256" key="6">
    <source>
        <dbReference type="ARBA" id="ARBA00022679"/>
    </source>
</evidence>
<keyword evidence="10" id="KW-0067">ATP-binding</keyword>
<evidence type="ECO:0000256" key="18">
    <source>
        <dbReference type="ARBA" id="ARBA00081544"/>
    </source>
</evidence>
<feature type="transmembrane region" description="Helical" evidence="20">
    <location>
        <begin position="365"/>
        <end position="386"/>
    </location>
</feature>
<evidence type="ECO:0000256" key="1">
    <source>
        <dbReference type="ARBA" id="ARBA00004123"/>
    </source>
</evidence>
<evidence type="ECO:0000256" key="17">
    <source>
        <dbReference type="ARBA" id="ARBA00044296"/>
    </source>
</evidence>
<dbReference type="GO" id="GO:0016925">
    <property type="term" value="P:protein sumoylation"/>
    <property type="evidence" value="ECO:0007669"/>
    <property type="project" value="UniProtKB-ARBA"/>
</dbReference>
<dbReference type="Pfam" id="PF12326">
    <property type="entry name" value="EOS1"/>
    <property type="match status" value="1"/>
</dbReference>
<keyword evidence="13" id="KW-0333">Golgi apparatus</keyword>
<keyword evidence="9" id="KW-0833">Ubl conjugation pathway</keyword>
<keyword evidence="11" id="KW-0735">Signal-anchor</keyword>
<evidence type="ECO:0000256" key="13">
    <source>
        <dbReference type="ARBA" id="ARBA00023034"/>
    </source>
</evidence>
<feature type="transmembrane region" description="Helical" evidence="20">
    <location>
        <begin position="190"/>
        <end position="208"/>
    </location>
</feature>
<dbReference type="Pfam" id="PF01762">
    <property type="entry name" value="Galactosyl_T"/>
    <property type="match status" value="1"/>
</dbReference>
<evidence type="ECO:0000256" key="9">
    <source>
        <dbReference type="ARBA" id="ARBA00022786"/>
    </source>
</evidence>
<keyword evidence="15" id="KW-0539">Nucleus</keyword>
<dbReference type="InterPro" id="IPR000608">
    <property type="entry name" value="UBC"/>
</dbReference>
<dbReference type="InterPro" id="IPR023313">
    <property type="entry name" value="UBQ-conjugating_AS"/>
</dbReference>
<gene>
    <name evidence="22" type="primary">ABSGL_15388.1 scaffold 16614</name>
</gene>
<dbReference type="Gene3D" id="3.90.550.50">
    <property type="match status" value="1"/>
</dbReference>
<dbReference type="GO" id="GO:0034599">
    <property type="term" value="P:cellular response to oxidative stress"/>
    <property type="evidence" value="ECO:0007669"/>
    <property type="project" value="InterPro"/>
</dbReference>
<dbReference type="InterPro" id="IPR002659">
    <property type="entry name" value="Glyco_trans_31"/>
</dbReference>
<dbReference type="InterPro" id="IPR050113">
    <property type="entry name" value="Ub_conjugating_enzyme"/>
</dbReference>
<dbReference type="GO" id="GO:0019787">
    <property type="term" value="F:ubiquitin-like protein transferase activity"/>
    <property type="evidence" value="ECO:0007669"/>
    <property type="project" value="UniProtKB-ARBA"/>
</dbReference>
<dbReference type="SUPFAM" id="SSF54495">
    <property type="entry name" value="UBC-like"/>
    <property type="match status" value="1"/>
</dbReference>
<dbReference type="InParanoid" id="A0A163KAQ1"/>
<feature type="transmembrane region" description="Helical" evidence="20">
    <location>
        <begin position="294"/>
        <end position="316"/>
    </location>
</feature>
<dbReference type="GO" id="GO:0005524">
    <property type="term" value="F:ATP binding"/>
    <property type="evidence" value="ECO:0007669"/>
    <property type="project" value="UniProtKB-KW"/>
</dbReference>
<dbReference type="GO" id="GO:0016758">
    <property type="term" value="F:hexosyltransferase activity"/>
    <property type="evidence" value="ECO:0007669"/>
    <property type="project" value="InterPro"/>
</dbReference>
<keyword evidence="7 20" id="KW-0812">Transmembrane</keyword>
<evidence type="ECO:0000256" key="14">
    <source>
        <dbReference type="ARBA" id="ARBA00023136"/>
    </source>
</evidence>
<dbReference type="Gene3D" id="3.10.110.10">
    <property type="entry name" value="Ubiquitin Conjugating Enzyme"/>
    <property type="match status" value="1"/>
</dbReference>
<evidence type="ECO:0000256" key="10">
    <source>
        <dbReference type="ARBA" id="ARBA00022840"/>
    </source>
</evidence>
<evidence type="ECO:0000256" key="5">
    <source>
        <dbReference type="ARBA" id="ARBA00022676"/>
    </source>
</evidence>
<organism evidence="22">
    <name type="scientific">Absidia glauca</name>
    <name type="common">Pin mould</name>
    <dbReference type="NCBI Taxonomy" id="4829"/>
    <lineage>
        <taxon>Eukaryota</taxon>
        <taxon>Fungi</taxon>
        <taxon>Fungi incertae sedis</taxon>
        <taxon>Mucoromycota</taxon>
        <taxon>Mucoromycotina</taxon>
        <taxon>Mucoromycetes</taxon>
        <taxon>Mucorales</taxon>
        <taxon>Cunninghamellaceae</taxon>
        <taxon>Absidia</taxon>
    </lineage>
</organism>
<keyword evidence="6" id="KW-0808">Transferase</keyword>
<accession>A0A163KAQ1</accession>
<comment type="similarity">
    <text evidence="4">Belongs to the glycosyltransferase 31 family.</text>
</comment>
<dbReference type="GO" id="GO:0005789">
    <property type="term" value="C:endoplasmic reticulum membrane"/>
    <property type="evidence" value="ECO:0007669"/>
    <property type="project" value="InterPro"/>
</dbReference>